<keyword evidence="4" id="KW-1185">Reference proteome</keyword>
<comment type="caution">
    <text evidence="3">The sequence shown here is derived from an EMBL/GenBank/DDBJ whole genome shotgun (WGS) entry which is preliminary data.</text>
</comment>
<evidence type="ECO:0000313" key="4">
    <source>
        <dbReference type="Proteomes" id="UP000249165"/>
    </source>
</evidence>
<sequence length="220" mass="23471">MFRLIPAIGLILGLAACANGQANLEKPVQPIGSFKLGHAAVVAPNLTKGPVSREASAEEWIASVDSALEERFRRYEGDNFYHLGVSVEGYVLAQPGVPLVLSPKSALIVRVTVWDDAAQAKLNAEPEEITAMESFSAETTLGSGLTQSKEEQMRNLSANIALQIEKWMRRKQMNDGWFGGRDAGKPLAAQAVDDKPRGPGPETVAQPAPSGVAEPTAPRG</sequence>
<feature type="signal peptide" evidence="2">
    <location>
        <begin position="1"/>
        <end position="22"/>
    </location>
</feature>
<protein>
    <recommendedName>
        <fullName evidence="5">Lipoprotein</fullName>
    </recommendedName>
</protein>
<feature type="region of interest" description="Disordered" evidence="1">
    <location>
        <begin position="176"/>
        <end position="220"/>
    </location>
</feature>
<dbReference type="EMBL" id="QLMG01000007">
    <property type="protein sequence ID" value="RAK20110.1"/>
    <property type="molecule type" value="Genomic_DNA"/>
</dbReference>
<reference evidence="3 4" key="1">
    <citation type="submission" date="2018-06" db="EMBL/GenBank/DDBJ databases">
        <title>Genomic Encyclopedia of Archaeal and Bacterial Type Strains, Phase II (KMG-II): from individual species to whole genera.</title>
        <authorList>
            <person name="Goeker M."/>
        </authorList>
    </citation>
    <scope>NUCLEOTIDE SEQUENCE [LARGE SCALE GENOMIC DNA]</scope>
    <source>
        <strain evidence="3 4">DSM 22011</strain>
    </source>
</reference>
<proteinExistence type="predicted"/>
<dbReference type="RefSeq" id="WP_111549953.1">
    <property type="nucleotide sequence ID" value="NZ_LIQE01000026.1"/>
</dbReference>
<evidence type="ECO:0000256" key="1">
    <source>
        <dbReference type="SAM" id="MobiDB-lite"/>
    </source>
</evidence>
<name>A0A327YGL4_9RHOB</name>
<evidence type="ECO:0008006" key="5">
    <source>
        <dbReference type="Google" id="ProtNLM"/>
    </source>
</evidence>
<gene>
    <name evidence="3" type="ORF">ATI53_1007112</name>
</gene>
<evidence type="ECO:0000256" key="2">
    <source>
        <dbReference type="SAM" id="SignalP"/>
    </source>
</evidence>
<keyword evidence="2" id="KW-0732">Signal</keyword>
<dbReference type="PROSITE" id="PS51257">
    <property type="entry name" value="PROKAR_LIPOPROTEIN"/>
    <property type="match status" value="1"/>
</dbReference>
<dbReference type="Proteomes" id="UP000249165">
    <property type="component" value="Unassembled WGS sequence"/>
</dbReference>
<dbReference type="OrthoDB" id="7834608at2"/>
<evidence type="ECO:0000313" key="3">
    <source>
        <dbReference type="EMBL" id="RAK20110.1"/>
    </source>
</evidence>
<feature type="chain" id="PRO_5016438376" description="Lipoprotein" evidence="2">
    <location>
        <begin position="23"/>
        <end position="220"/>
    </location>
</feature>
<dbReference type="AlphaFoldDB" id="A0A327YGL4"/>
<organism evidence="3 4">
    <name type="scientific">Salipiger aestuarii</name>
    <dbReference type="NCBI Taxonomy" id="568098"/>
    <lineage>
        <taxon>Bacteria</taxon>
        <taxon>Pseudomonadati</taxon>
        <taxon>Pseudomonadota</taxon>
        <taxon>Alphaproteobacteria</taxon>
        <taxon>Rhodobacterales</taxon>
        <taxon>Roseobacteraceae</taxon>
        <taxon>Salipiger</taxon>
    </lineage>
</organism>
<accession>A0A327YGL4</accession>